<dbReference type="AlphaFoldDB" id="A0A376TF31"/>
<dbReference type="Proteomes" id="UP000254405">
    <property type="component" value="Unassembled WGS sequence"/>
</dbReference>
<feature type="transmembrane region" description="Helical" evidence="1">
    <location>
        <begin position="152"/>
        <end position="171"/>
    </location>
</feature>
<evidence type="ECO:0000256" key="1">
    <source>
        <dbReference type="SAM" id="Phobius"/>
    </source>
</evidence>
<dbReference type="PIRSF" id="PIRSF016660">
    <property type="entry name" value="YedI"/>
    <property type="match status" value="1"/>
</dbReference>
<evidence type="ECO:0000313" key="2">
    <source>
        <dbReference type="EMBL" id="STI75316.1"/>
    </source>
</evidence>
<organism evidence="2 3">
    <name type="scientific">Escherichia coli</name>
    <dbReference type="NCBI Taxonomy" id="562"/>
    <lineage>
        <taxon>Bacteria</taxon>
        <taxon>Pseudomonadati</taxon>
        <taxon>Pseudomonadota</taxon>
        <taxon>Gammaproteobacteria</taxon>
        <taxon>Enterobacterales</taxon>
        <taxon>Enterobacteriaceae</taxon>
        <taxon>Escherichia</taxon>
    </lineage>
</organism>
<dbReference type="Pfam" id="PF05661">
    <property type="entry name" value="DUF808"/>
    <property type="match status" value="1"/>
</dbReference>
<dbReference type="InterPro" id="IPR008526">
    <property type="entry name" value="YedI"/>
</dbReference>
<accession>A0A376TF31</accession>
<proteinExistence type="predicted"/>
<gene>
    <name evidence="2" type="primary">yedI</name>
    <name evidence="2" type="ORF">NCTC8985_00537</name>
</gene>
<protein>
    <submittedName>
        <fullName evidence="2">Putative methyl-independent mismatch repair protein</fullName>
    </submittedName>
</protein>
<feature type="transmembrane region" description="Helical" evidence="1">
    <location>
        <begin position="269"/>
        <end position="294"/>
    </location>
</feature>
<sequence>MLLAGSSLLTLLDDIATLLDDISVMGKLAAKKTAGVLGDDLSLNAQQVSGVRANRELPVVWGVAKGSLINKVILVPLALIISAFIPWAITPLLMIGGAFLCFEGVEKVLHMLEARKHKEDPAQSQQRLEKLAAQDPLKFEKDKIKGAIRTDFILSAEIVAITLGIVAEAPLLNQVLVLSGIALVVTVGVYGLVGVIVKIDDLGSWLAEKSSALMQALGKGLLIIAPWLMKALSIVGTLAMFLVGGGIVVHGIAPLHHAIEHFAGQQSAVVAMILPTVLNLILGFIIGGIVVLGVKAVAKIRGQAPLILAQAIMQNSPSSTKVNKFHSKKGGEYELYG</sequence>
<dbReference type="PANTHER" id="PTHR30503:SF3">
    <property type="entry name" value="INNER MEMBRANE PROTEIN YEDI"/>
    <property type="match status" value="1"/>
</dbReference>
<reference evidence="2 3" key="1">
    <citation type="submission" date="2018-06" db="EMBL/GenBank/DDBJ databases">
        <authorList>
            <consortium name="Pathogen Informatics"/>
            <person name="Doyle S."/>
        </authorList>
    </citation>
    <scope>NUCLEOTIDE SEQUENCE [LARGE SCALE GENOMIC DNA]</scope>
    <source>
        <strain evidence="2 3">NCTC8985</strain>
    </source>
</reference>
<feature type="transmembrane region" description="Helical" evidence="1">
    <location>
        <begin position="73"/>
        <end position="102"/>
    </location>
</feature>
<dbReference type="GO" id="GO:0005886">
    <property type="term" value="C:plasma membrane"/>
    <property type="evidence" value="ECO:0007669"/>
    <property type="project" value="TreeGrafter"/>
</dbReference>
<keyword evidence="1" id="KW-1133">Transmembrane helix</keyword>
<dbReference type="NCBIfam" id="NF007476">
    <property type="entry name" value="PRK10062.1"/>
    <property type="match status" value="1"/>
</dbReference>
<name>A0A376TF31_ECOLX</name>
<keyword evidence="1" id="KW-0812">Transmembrane</keyword>
<dbReference type="PANTHER" id="PTHR30503">
    <property type="entry name" value="INNER MEMBRANE PROTEIN YEDI"/>
    <property type="match status" value="1"/>
</dbReference>
<feature type="transmembrane region" description="Helical" evidence="1">
    <location>
        <begin position="220"/>
        <end position="249"/>
    </location>
</feature>
<keyword evidence="1" id="KW-0472">Membrane</keyword>
<feature type="transmembrane region" description="Helical" evidence="1">
    <location>
        <begin position="177"/>
        <end position="199"/>
    </location>
</feature>
<evidence type="ECO:0000313" key="3">
    <source>
        <dbReference type="Proteomes" id="UP000254405"/>
    </source>
</evidence>
<dbReference type="EMBL" id="UGCO01000001">
    <property type="protein sequence ID" value="STI75316.1"/>
    <property type="molecule type" value="Genomic_DNA"/>
</dbReference>